<evidence type="ECO:0000313" key="2">
    <source>
        <dbReference type="EMBL" id="KAJ1141932.1"/>
    </source>
</evidence>
<proteinExistence type="predicted"/>
<dbReference type="Proteomes" id="UP001066276">
    <property type="component" value="Chromosome 6"/>
</dbReference>
<organism evidence="2 3">
    <name type="scientific">Pleurodeles waltl</name>
    <name type="common">Iberian ribbed newt</name>
    <dbReference type="NCBI Taxonomy" id="8319"/>
    <lineage>
        <taxon>Eukaryota</taxon>
        <taxon>Metazoa</taxon>
        <taxon>Chordata</taxon>
        <taxon>Craniata</taxon>
        <taxon>Vertebrata</taxon>
        <taxon>Euteleostomi</taxon>
        <taxon>Amphibia</taxon>
        <taxon>Batrachia</taxon>
        <taxon>Caudata</taxon>
        <taxon>Salamandroidea</taxon>
        <taxon>Salamandridae</taxon>
        <taxon>Pleurodelinae</taxon>
        <taxon>Pleurodeles</taxon>
    </lineage>
</organism>
<name>A0AAV7QR98_PLEWA</name>
<protein>
    <submittedName>
        <fullName evidence="2">Uncharacterized protein</fullName>
    </submittedName>
</protein>
<dbReference type="EMBL" id="JANPWB010000010">
    <property type="protein sequence ID" value="KAJ1141932.1"/>
    <property type="molecule type" value="Genomic_DNA"/>
</dbReference>
<accession>A0AAV7QR98</accession>
<reference evidence="2" key="1">
    <citation type="journal article" date="2022" name="bioRxiv">
        <title>Sequencing and chromosome-scale assembly of the giantPleurodeles waltlgenome.</title>
        <authorList>
            <person name="Brown T."/>
            <person name="Elewa A."/>
            <person name="Iarovenko S."/>
            <person name="Subramanian E."/>
            <person name="Araus A.J."/>
            <person name="Petzold A."/>
            <person name="Susuki M."/>
            <person name="Suzuki K.-i.T."/>
            <person name="Hayashi T."/>
            <person name="Toyoda A."/>
            <person name="Oliveira C."/>
            <person name="Osipova E."/>
            <person name="Leigh N.D."/>
            <person name="Simon A."/>
            <person name="Yun M.H."/>
        </authorList>
    </citation>
    <scope>NUCLEOTIDE SEQUENCE</scope>
    <source>
        <strain evidence="2">20211129_DDA</strain>
        <tissue evidence="2">Liver</tissue>
    </source>
</reference>
<evidence type="ECO:0000313" key="3">
    <source>
        <dbReference type="Proteomes" id="UP001066276"/>
    </source>
</evidence>
<gene>
    <name evidence="2" type="ORF">NDU88_008260</name>
</gene>
<sequence>MGPARYLLHYGKTDKSQSKLQFKTRRTPKTCEDGGAADSGRKEVEPEESGKLHQILTATQHSLLKIDGRRDALYFRLDRMSEHLDNHTECLDMFEERVSEAEDEQVINVSSTKLIGQVDVDPAIEDGRPRSQIMEQQCSHSGTC</sequence>
<keyword evidence="3" id="KW-1185">Reference proteome</keyword>
<feature type="compositionally biased region" description="Basic and acidic residues" evidence="1">
    <location>
        <begin position="39"/>
        <end position="51"/>
    </location>
</feature>
<feature type="region of interest" description="Disordered" evidence="1">
    <location>
        <begin position="17"/>
        <end position="51"/>
    </location>
</feature>
<evidence type="ECO:0000256" key="1">
    <source>
        <dbReference type="SAM" id="MobiDB-lite"/>
    </source>
</evidence>
<comment type="caution">
    <text evidence="2">The sequence shown here is derived from an EMBL/GenBank/DDBJ whole genome shotgun (WGS) entry which is preliminary data.</text>
</comment>
<dbReference type="AlphaFoldDB" id="A0AAV7QR98"/>